<dbReference type="InterPro" id="IPR021005">
    <property type="entry name" value="Znf_CGNR"/>
</dbReference>
<gene>
    <name evidence="2" type="ORF">SAMN05443287_102586</name>
</gene>
<dbReference type="Gene3D" id="1.10.3300.10">
    <property type="entry name" value="Jann2411-like domain"/>
    <property type="match status" value="1"/>
</dbReference>
<dbReference type="PANTHER" id="PTHR35525:SF3">
    <property type="entry name" value="BLL6575 PROTEIN"/>
    <property type="match status" value="1"/>
</dbReference>
<dbReference type="Pfam" id="PF11706">
    <property type="entry name" value="zf-CGNR"/>
    <property type="match status" value="1"/>
</dbReference>
<dbReference type="InterPro" id="IPR010852">
    <property type="entry name" value="ABATE"/>
</dbReference>
<name>A0A1H6VGN9_9ACTN</name>
<evidence type="ECO:0000313" key="3">
    <source>
        <dbReference type="Proteomes" id="UP000198707"/>
    </source>
</evidence>
<organism evidence="2 3">
    <name type="scientific">Micromonospora phaseoli</name>
    <dbReference type="NCBI Taxonomy" id="1144548"/>
    <lineage>
        <taxon>Bacteria</taxon>
        <taxon>Bacillati</taxon>
        <taxon>Actinomycetota</taxon>
        <taxon>Actinomycetes</taxon>
        <taxon>Micromonosporales</taxon>
        <taxon>Micromonosporaceae</taxon>
        <taxon>Micromonospora</taxon>
    </lineage>
</organism>
<dbReference type="Proteomes" id="UP000198707">
    <property type="component" value="Unassembled WGS sequence"/>
</dbReference>
<dbReference type="SUPFAM" id="SSF160904">
    <property type="entry name" value="Jann2411-like"/>
    <property type="match status" value="1"/>
</dbReference>
<keyword evidence="3" id="KW-1185">Reference proteome</keyword>
<dbReference type="AlphaFoldDB" id="A0A1H6VGN9"/>
<dbReference type="InterPro" id="IPR023286">
    <property type="entry name" value="ABATE_dom_sf"/>
</dbReference>
<reference evidence="3" key="1">
    <citation type="submission" date="2016-10" db="EMBL/GenBank/DDBJ databases">
        <authorList>
            <person name="Varghese N."/>
            <person name="Submissions S."/>
        </authorList>
    </citation>
    <scope>NUCLEOTIDE SEQUENCE [LARGE SCALE GENOMIC DNA]</scope>
    <source>
        <strain evidence="3">CGMCC 4.7038</strain>
    </source>
</reference>
<evidence type="ECO:0000313" key="2">
    <source>
        <dbReference type="EMBL" id="SEJ00927.1"/>
    </source>
</evidence>
<dbReference type="PANTHER" id="PTHR35525">
    <property type="entry name" value="BLL6575 PROTEIN"/>
    <property type="match status" value="1"/>
</dbReference>
<dbReference type="STRING" id="1144548.SAMN05443287_102586"/>
<accession>A0A1H6VGN9</accession>
<dbReference type="EMBL" id="FNYV01000002">
    <property type="protein sequence ID" value="SEJ00927.1"/>
    <property type="molecule type" value="Genomic_DNA"/>
</dbReference>
<feature type="domain" description="Zinc finger CGNR" evidence="1">
    <location>
        <begin position="173"/>
        <end position="212"/>
    </location>
</feature>
<evidence type="ECO:0000259" key="1">
    <source>
        <dbReference type="Pfam" id="PF11706"/>
    </source>
</evidence>
<protein>
    <submittedName>
        <fullName evidence="2">Conserved protein containing a Zn-ribbon-like motif, possibly RNA-binding</fullName>
    </submittedName>
</protein>
<sequence length="220" mass="24140">MTCHGKGQLVKSVLMETAGDVTRMRLVGGNLAVDFVNTRTGPPVGAPDDDVLTGYPDLVAWSVYAGALTEAEAAALRRLARDDPQGAQVAFARSLRTRDHLDATFRALAAGRSPSRSALTRLRDDEADALGHARLDRVGRFEWSWRDDHTLARPIRPVVHAAVQLLTAGTPDRIKGCGGCRSVFVDESKNRSRRWCSMDDCGTTEKIRRYVAARRTRAAR</sequence>
<dbReference type="Pfam" id="PF07336">
    <property type="entry name" value="ABATE"/>
    <property type="match status" value="1"/>
</dbReference>
<proteinExistence type="predicted"/>